<dbReference type="InterPro" id="IPR014710">
    <property type="entry name" value="RmlC-like_jellyroll"/>
</dbReference>
<organism evidence="1 2">
    <name type="scientific">Nostoc cf. commune SO-36</name>
    <dbReference type="NCBI Taxonomy" id="449208"/>
    <lineage>
        <taxon>Bacteria</taxon>
        <taxon>Bacillati</taxon>
        <taxon>Cyanobacteriota</taxon>
        <taxon>Cyanophyceae</taxon>
        <taxon>Nostocales</taxon>
        <taxon>Nostocaceae</taxon>
        <taxon>Nostoc</taxon>
    </lineage>
</organism>
<accession>A0ABM7YWV6</accession>
<keyword evidence="2" id="KW-1185">Reference proteome</keyword>
<sequence length="67" mass="7674">MKVGPWKVLGNEEVEILWMENSFLKYKNALNDHPDASLNEFIPALDSKLLPWGNADTVQLYKQIRSG</sequence>
<dbReference type="Gene3D" id="2.60.120.10">
    <property type="entry name" value="Jelly Rolls"/>
    <property type="match status" value="1"/>
</dbReference>
<evidence type="ECO:0000313" key="1">
    <source>
        <dbReference type="EMBL" id="BDI15112.1"/>
    </source>
</evidence>
<evidence type="ECO:0000313" key="2">
    <source>
        <dbReference type="Proteomes" id="UP001055453"/>
    </source>
</evidence>
<gene>
    <name evidence="1" type="ORF">ANSO36C_09140</name>
</gene>
<reference evidence="1" key="1">
    <citation type="submission" date="2022-04" db="EMBL/GenBank/DDBJ databases">
        <title>Complete genome sequence of a cyanobacterium, Nostoc sp. SO-36, isolated in Antarctica.</title>
        <authorList>
            <person name="Kanesaki Y."/>
            <person name="Effendi D."/>
            <person name="Sakamoto T."/>
            <person name="Ohtani S."/>
            <person name="Awai K."/>
        </authorList>
    </citation>
    <scope>NUCLEOTIDE SEQUENCE</scope>
    <source>
        <strain evidence="1">SO-36</strain>
    </source>
</reference>
<dbReference type="Proteomes" id="UP001055453">
    <property type="component" value="Chromosome"/>
</dbReference>
<proteinExistence type="predicted"/>
<dbReference type="Pfam" id="PF14499">
    <property type="entry name" value="DUF4437"/>
    <property type="match status" value="1"/>
</dbReference>
<name>A0ABM7YWV6_NOSCO</name>
<dbReference type="EMBL" id="AP025732">
    <property type="protein sequence ID" value="BDI15112.1"/>
    <property type="molecule type" value="Genomic_DNA"/>
</dbReference>
<protein>
    <submittedName>
        <fullName evidence="1">Uncharacterized protein</fullName>
    </submittedName>
</protein>
<dbReference type="InterPro" id="IPR028013">
    <property type="entry name" value="DUF4437"/>
</dbReference>